<reference evidence="2" key="1">
    <citation type="submission" date="2018-05" db="EMBL/GenBank/DDBJ databases">
        <authorList>
            <person name="Lanie J.A."/>
            <person name="Ng W.-L."/>
            <person name="Kazmierczak K.M."/>
            <person name="Andrzejewski T.M."/>
            <person name="Davidsen T.M."/>
            <person name="Wayne K.J."/>
            <person name="Tettelin H."/>
            <person name="Glass J.I."/>
            <person name="Rusch D."/>
            <person name="Podicherti R."/>
            <person name="Tsui H.-C.T."/>
            <person name="Winkler M.E."/>
        </authorList>
    </citation>
    <scope>NUCLEOTIDE SEQUENCE</scope>
</reference>
<organism evidence="2">
    <name type="scientific">marine metagenome</name>
    <dbReference type="NCBI Taxonomy" id="408172"/>
    <lineage>
        <taxon>unclassified sequences</taxon>
        <taxon>metagenomes</taxon>
        <taxon>ecological metagenomes</taxon>
    </lineage>
</organism>
<dbReference type="InterPro" id="IPR036237">
    <property type="entry name" value="Xyl_isomerase-like_sf"/>
</dbReference>
<gene>
    <name evidence="2" type="ORF">METZ01_LOCUS498167</name>
</gene>
<feature type="domain" description="Xylose isomerase-like TIM barrel" evidence="1">
    <location>
        <begin position="23"/>
        <end position="180"/>
    </location>
</feature>
<feature type="non-terminal residue" evidence="2">
    <location>
        <position position="185"/>
    </location>
</feature>
<evidence type="ECO:0000313" key="2">
    <source>
        <dbReference type="EMBL" id="SVE45313.1"/>
    </source>
</evidence>
<dbReference type="InterPro" id="IPR050312">
    <property type="entry name" value="IolE/XylAMocC-like"/>
</dbReference>
<sequence>MTDLATMSSVCPDWTLAQVVEGMKRHGYKGFEPRVEWGHASGIEADLSAEARTETRARFADEGLEICCIATGVRMAAPDAAERAKHVEDLKRYIQLAADLDCHLIRTFGGQRASGELLPIIAYVAEGYGQVVDEAAAANVTVLMETHDDWCASAAVRGVVEAVGHERVRVLWDFMHCQRLAERPE</sequence>
<accession>A0A383DLZ5</accession>
<dbReference type="PANTHER" id="PTHR12110">
    <property type="entry name" value="HYDROXYPYRUVATE ISOMERASE"/>
    <property type="match status" value="1"/>
</dbReference>
<dbReference type="InterPro" id="IPR013022">
    <property type="entry name" value="Xyl_isomerase-like_TIM-brl"/>
</dbReference>
<dbReference type="SUPFAM" id="SSF51658">
    <property type="entry name" value="Xylose isomerase-like"/>
    <property type="match status" value="1"/>
</dbReference>
<dbReference type="PANTHER" id="PTHR12110:SF53">
    <property type="entry name" value="BLR5974 PROTEIN"/>
    <property type="match status" value="1"/>
</dbReference>
<proteinExistence type="predicted"/>
<name>A0A383DLZ5_9ZZZZ</name>
<dbReference type="EMBL" id="UINC01218338">
    <property type="protein sequence ID" value="SVE45313.1"/>
    <property type="molecule type" value="Genomic_DNA"/>
</dbReference>
<protein>
    <recommendedName>
        <fullName evidence="1">Xylose isomerase-like TIM barrel domain-containing protein</fullName>
    </recommendedName>
</protein>
<evidence type="ECO:0000259" key="1">
    <source>
        <dbReference type="Pfam" id="PF01261"/>
    </source>
</evidence>
<dbReference type="AlphaFoldDB" id="A0A383DLZ5"/>
<dbReference type="Gene3D" id="3.20.20.150">
    <property type="entry name" value="Divalent-metal-dependent TIM barrel enzymes"/>
    <property type="match status" value="1"/>
</dbReference>
<dbReference type="Pfam" id="PF01261">
    <property type="entry name" value="AP_endonuc_2"/>
    <property type="match status" value="1"/>
</dbReference>